<dbReference type="SUPFAM" id="SSF51306">
    <property type="entry name" value="LexA/Signal peptidase"/>
    <property type="match status" value="1"/>
</dbReference>
<feature type="domain" description="Peptidase S26" evidence="3">
    <location>
        <begin position="182"/>
        <end position="379"/>
    </location>
</feature>
<feature type="transmembrane region" description="Helical" evidence="2">
    <location>
        <begin position="133"/>
        <end position="152"/>
    </location>
</feature>
<organism evidence="4 5">
    <name type="scientific">Persicimonas caeni</name>
    <dbReference type="NCBI Taxonomy" id="2292766"/>
    <lineage>
        <taxon>Bacteria</taxon>
        <taxon>Deltaproteobacteria</taxon>
        <taxon>Bradymonadales</taxon>
        <taxon>Bradymonadaceae</taxon>
        <taxon>Persicimonas</taxon>
    </lineage>
</organism>
<reference evidence="4 5" key="1">
    <citation type="submission" date="2019-06" db="EMBL/GenBank/DDBJ databases">
        <title>Persicimonas caeni gen. nov., sp. nov., a predatory bacterium isolated from solar saltern.</title>
        <authorList>
            <person name="Wang S."/>
        </authorList>
    </citation>
    <scope>NUCLEOTIDE SEQUENCE [LARGE SCALE GENOMIC DNA]</scope>
    <source>
        <strain evidence="4 5">YN101</strain>
    </source>
</reference>
<dbReference type="Gene3D" id="2.10.109.10">
    <property type="entry name" value="Umud Fragment, subunit A"/>
    <property type="match status" value="1"/>
</dbReference>
<keyword evidence="5" id="KW-1185">Reference proteome</keyword>
<dbReference type="Proteomes" id="UP000315995">
    <property type="component" value="Chromosome"/>
</dbReference>
<evidence type="ECO:0000259" key="3">
    <source>
        <dbReference type="Pfam" id="PF10502"/>
    </source>
</evidence>
<keyword evidence="2" id="KW-0645">Protease</keyword>
<accession>A0A4Y6Q2H2</accession>
<keyword evidence="2" id="KW-1133">Transmembrane helix</keyword>
<dbReference type="EC" id="3.4.21.89" evidence="2"/>
<dbReference type="GO" id="GO:0006465">
    <property type="term" value="P:signal peptide processing"/>
    <property type="evidence" value="ECO:0007669"/>
    <property type="project" value="InterPro"/>
</dbReference>
<dbReference type="InterPro" id="IPR036286">
    <property type="entry name" value="LexA/Signal_pep-like_sf"/>
</dbReference>
<evidence type="ECO:0000256" key="2">
    <source>
        <dbReference type="RuleBase" id="RU362042"/>
    </source>
</evidence>
<keyword evidence="2" id="KW-0472">Membrane</keyword>
<feature type="transmembrane region" description="Helical" evidence="2">
    <location>
        <begin position="84"/>
        <end position="101"/>
    </location>
</feature>
<dbReference type="PANTHER" id="PTHR43390:SF1">
    <property type="entry name" value="CHLOROPLAST PROCESSING PEPTIDASE"/>
    <property type="match status" value="1"/>
</dbReference>
<evidence type="ECO:0000313" key="5">
    <source>
        <dbReference type="Proteomes" id="UP000315995"/>
    </source>
</evidence>
<comment type="caution">
    <text evidence="2">Lacks conserved residue(s) required for the propagation of feature annotation.</text>
</comment>
<dbReference type="OrthoDB" id="9815782at2"/>
<protein>
    <recommendedName>
        <fullName evidence="2">Signal peptidase I</fullName>
        <ecNumber evidence="2">3.4.21.89</ecNumber>
    </recommendedName>
</protein>
<dbReference type="NCBIfam" id="TIGR02227">
    <property type="entry name" value="sigpep_I_bact"/>
    <property type="match status" value="1"/>
</dbReference>
<dbReference type="InterPro" id="IPR019533">
    <property type="entry name" value="Peptidase_S26"/>
</dbReference>
<dbReference type="PANTHER" id="PTHR43390">
    <property type="entry name" value="SIGNAL PEPTIDASE I"/>
    <property type="match status" value="1"/>
</dbReference>
<dbReference type="InterPro" id="IPR000223">
    <property type="entry name" value="Pept_S26A_signal_pept_1"/>
</dbReference>
<evidence type="ECO:0000256" key="1">
    <source>
        <dbReference type="ARBA" id="ARBA00009370"/>
    </source>
</evidence>
<dbReference type="GO" id="GO:0009003">
    <property type="term" value="F:signal peptidase activity"/>
    <property type="evidence" value="ECO:0007669"/>
    <property type="project" value="UniProtKB-EC"/>
</dbReference>
<comment type="catalytic activity">
    <reaction evidence="2">
        <text>Cleavage of hydrophobic, N-terminal signal or leader sequences from secreted and periplasmic proteins.</text>
        <dbReference type="EC" id="3.4.21.89"/>
    </reaction>
</comment>
<comment type="similarity">
    <text evidence="1 2">Belongs to the peptidase S26 family.</text>
</comment>
<proteinExistence type="inferred from homology"/>
<gene>
    <name evidence="4" type="primary">lepB</name>
    <name evidence="4" type="ORF">FIV42_29550</name>
</gene>
<dbReference type="AlphaFoldDB" id="A0A4Y6Q2H2"/>
<feature type="transmembrane region" description="Helical" evidence="2">
    <location>
        <begin position="108"/>
        <end position="127"/>
    </location>
</feature>
<accession>A0A5B8YH45</accession>
<name>A0A4Y6Q2H2_PERCE</name>
<comment type="subcellular location">
    <subcellularLocation>
        <location evidence="2">Membrane</location>
        <topology evidence="2">Single-pass type II membrane protein</topology>
    </subcellularLocation>
</comment>
<sequence length="397" mass="45213">MPRPRHALDWLRRVMQECRMWQSRFRAGAAIDLRSTWIYIFLEATPLCAVDSRPRPRSSFPCRHRLVTTADATYNGETKPRSKWVAIALTYLCPGLGYMYVGEFIKGLTVNLLFLLMLEVFIISFSILKFFPLLPFLVVVAAWLIFSTLIAMDIAQKADRAGDRYVLKGYNHWTIYLVVFLLSFLVPIVLTLDFTRSSLWTLERVENGAMYPTIQPGDTVLVDLNAFREAPPVRGEVVATAPSESDDLQFLRVVGVQDDVVRMEGNTLYVNDEAVGHSPLKEEEIAHAELDKESGLLAWVEHNQGERYVISVSPRVYTELTMPPTRLASDEYFLLADNRSQVPIQGVQTEERDSQIRDSRNFGKVSGPELAGVPRFIFWSRGPDGSIRWDRIGLRVH</sequence>
<keyword evidence="2 4" id="KW-0378">Hydrolase</keyword>
<dbReference type="GO" id="GO:0004252">
    <property type="term" value="F:serine-type endopeptidase activity"/>
    <property type="evidence" value="ECO:0007669"/>
    <property type="project" value="InterPro"/>
</dbReference>
<dbReference type="EMBL" id="CP041186">
    <property type="protein sequence ID" value="QDG54742.1"/>
    <property type="molecule type" value="Genomic_DNA"/>
</dbReference>
<dbReference type="CDD" id="cd06530">
    <property type="entry name" value="S26_SPase_I"/>
    <property type="match status" value="1"/>
</dbReference>
<evidence type="ECO:0000313" key="4">
    <source>
        <dbReference type="EMBL" id="QDG54742.1"/>
    </source>
</evidence>
<keyword evidence="2" id="KW-0812">Transmembrane</keyword>
<feature type="transmembrane region" description="Helical" evidence="2">
    <location>
        <begin position="173"/>
        <end position="192"/>
    </location>
</feature>
<dbReference type="GO" id="GO:0016020">
    <property type="term" value="C:membrane"/>
    <property type="evidence" value="ECO:0007669"/>
    <property type="project" value="UniProtKB-SubCell"/>
</dbReference>
<dbReference type="Pfam" id="PF10502">
    <property type="entry name" value="Peptidase_S26"/>
    <property type="match status" value="1"/>
</dbReference>